<dbReference type="PANTHER" id="PTHR47447">
    <property type="entry name" value="OS03G0856100 PROTEIN"/>
    <property type="match status" value="1"/>
</dbReference>
<protein>
    <submittedName>
        <fullName evidence="5">Uncharacterized protein</fullName>
    </submittedName>
</protein>
<feature type="region of interest" description="Disordered" evidence="4">
    <location>
        <begin position="13"/>
        <end position="59"/>
    </location>
</feature>
<dbReference type="Proteomes" id="UP001055712">
    <property type="component" value="Unassembled WGS sequence"/>
</dbReference>
<organism evidence="5 6">
    <name type="scientific">Chlorella vulgaris</name>
    <name type="common">Green alga</name>
    <dbReference type="NCBI Taxonomy" id="3077"/>
    <lineage>
        <taxon>Eukaryota</taxon>
        <taxon>Viridiplantae</taxon>
        <taxon>Chlorophyta</taxon>
        <taxon>core chlorophytes</taxon>
        <taxon>Trebouxiophyceae</taxon>
        <taxon>Chlorellales</taxon>
        <taxon>Chlorellaceae</taxon>
        <taxon>Chlorella clade</taxon>
        <taxon>Chlorella</taxon>
    </lineage>
</organism>
<dbReference type="Gene3D" id="1.25.40.10">
    <property type="entry name" value="Tetratricopeptide repeat domain"/>
    <property type="match status" value="2"/>
</dbReference>
<dbReference type="Pfam" id="PF13812">
    <property type="entry name" value="PPR_3"/>
    <property type="match status" value="1"/>
</dbReference>
<sequence length="225" mass="24468">MAFSLQHHTACRLSSATQTRRASTAAAARASPRRQRAALAVAAEASSPPALTETQVRASTTRRIKELGRQGKPREAVAELASMAKLGIQPDTIAATALLDACCRNGKMEMARSVFAELFEGLLSPDEVVFAVLLRGYGVASEPPQWNEISTTLQQMERKNGIQPSTVTYNALLECCTKNNDAERANEIMGRMAAAGVAPDDFTLEAVRPRRSMRSLLKRNFDVTF</sequence>
<name>A0A9D4Z088_CHLVU</name>
<evidence type="ECO:0000256" key="1">
    <source>
        <dbReference type="ARBA" id="ARBA00007626"/>
    </source>
</evidence>
<keyword evidence="6" id="KW-1185">Reference proteome</keyword>
<dbReference type="InterPro" id="IPR002885">
    <property type="entry name" value="PPR_rpt"/>
</dbReference>
<accession>A0A9D4Z088</accession>
<feature type="compositionally biased region" description="Low complexity" evidence="4">
    <location>
        <begin position="37"/>
        <end position="51"/>
    </location>
</feature>
<evidence type="ECO:0000313" key="6">
    <source>
        <dbReference type="Proteomes" id="UP001055712"/>
    </source>
</evidence>
<feature type="repeat" description="PPR" evidence="3">
    <location>
        <begin position="165"/>
        <end position="199"/>
    </location>
</feature>
<keyword evidence="2" id="KW-0677">Repeat</keyword>
<dbReference type="InterPro" id="IPR011990">
    <property type="entry name" value="TPR-like_helical_dom_sf"/>
</dbReference>
<evidence type="ECO:0000256" key="2">
    <source>
        <dbReference type="ARBA" id="ARBA00022737"/>
    </source>
</evidence>
<dbReference type="Pfam" id="PF13041">
    <property type="entry name" value="PPR_2"/>
    <property type="match status" value="1"/>
</dbReference>
<proteinExistence type="inferred from homology"/>
<gene>
    <name evidence="5" type="ORF">D9Q98_001988</name>
</gene>
<evidence type="ECO:0000313" key="5">
    <source>
        <dbReference type="EMBL" id="KAI3435930.1"/>
    </source>
</evidence>
<feature type="repeat" description="PPR" evidence="3">
    <location>
        <begin position="91"/>
        <end position="125"/>
    </location>
</feature>
<reference evidence="5" key="2">
    <citation type="submission" date="2020-11" db="EMBL/GenBank/DDBJ databases">
        <authorList>
            <person name="Cecchin M."/>
            <person name="Marcolungo L."/>
            <person name="Rossato M."/>
            <person name="Girolomoni L."/>
            <person name="Cosentino E."/>
            <person name="Cuine S."/>
            <person name="Li-Beisson Y."/>
            <person name="Delledonne M."/>
            <person name="Ballottari M."/>
        </authorList>
    </citation>
    <scope>NUCLEOTIDE SEQUENCE</scope>
    <source>
        <strain evidence="5">211/11P</strain>
        <tissue evidence="5">Whole cell</tissue>
    </source>
</reference>
<evidence type="ECO:0000256" key="3">
    <source>
        <dbReference type="PROSITE-ProRule" id="PRU00708"/>
    </source>
</evidence>
<dbReference type="PROSITE" id="PS51375">
    <property type="entry name" value="PPR"/>
    <property type="match status" value="2"/>
</dbReference>
<dbReference type="OrthoDB" id="185373at2759"/>
<feature type="compositionally biased region" description="Low complexity" evidence="4">
    <location>
        <begin position="13"/>
        <end position="30"/>
    </location>
</feature>
<comment type="similarity">
    <text evidence="1">Belongs to the PPR family. P subfamily.</text>
</comment>
<comment type="caution">
    <text evidence="5">The sequence shown here is derived from an EMBL/GenBank/DDBJ whole genome shotgun (WGS) entry which is preliminary data.</text>
</comment>
<reference evidence="5" key="1">
    <citation type="journal article" date="2019" name="Plant J.">
        <title>Chlorella vulgaris genome assembly and annotation reveals the molecular basis for metabolic acclimation to high light conditions.</title>
        <authorList>
            <person name="Cecchin M."/>
            <person name="Marcolungo L."/>
            <person name="Rossato M."/>
            <person name="Girolomoni L."/>
            <person name="Cosentino E."/>
            <person name="Cuine S."/>
            <person name="Li-Beisson Y."/>
            <person name="Delledonne M."/>
            <person name="Ballottari M."/>
        </authorList>
    </citation>
    <scope>NUCLEOTIDE SEQUENCE</scope>
    <source>
        <strain evidence="5">211/11P</strain>
    </source>
</reference>
<dbReference type="EMBL" id="SIDB01000002">
    <property type="protein sequence ID" value="KAI3435930.1"/>
    <property type="molecule type" value="Genomic_DNA"/>
</dbReference>
<dbReference type="AlphaFoldDB" id="A0A9D4Z088"/>
<evidence type="ECO:0000256" key="4">
    <source>
        <dbReference type="SAM" id="MobiDB-lite"/>
    </source>
</evidence>
<dbReference type="NCBIfam" id="TIGR00756">
    <property type="entry name" value="PPR"/>
    <property type="match status" value="2"/>
</dbReference>
<dbReference type="PANTHER" id="PTHR47447:SF23">
    <property type="entry name" value="PENTACOTRIPEPTIDE-REPEAT REGION OF PRORP DOMAIN-CONTAINING PROTEIN"/>
    <property type="match status" value="1"/>
</dbReference>